<keyword evidence="2" id="KW-0963">Cytoplasm</keyword>
<evidence type="ECO:0000256" key="6">
    <source>
        <dbReference type="ARBA" id="ARBA00023159"/>
    </source>
</evidence>
<keyword evidence="6" id="KW-0010">Activator</keyword>
<gene>
    <name evidence="14" type="primary">Sox30</name>
    <name evidence="14" type="ORF">UPUEPO_R04681</name>
</gene>
<dbReference type="EMBL" id="VZRI01004830">
    <property type="protein sequence ID" value="NWU93050.1"/>
    <property type="molecule type" value="Genomic_DNA"/>
</dbReference>
<feature type="domain" description="HMG box" evidence="13">
    <location>
        <begin position="90"/>
        <end position="158"/>
    </location>
</feature>
<evidence type="ECO:0000256" key="2">
    <source>
        <dbReference type="ARBA" id="ARBA00022490"/>
    </source>
</evidence>
<dbReference type="PANTHER" id="PTHR47279:SF1">
    <property type="entry name" value="TRANSCRIPTION FACTOR SOX-30"/>
    <property type="match status" value="1"/>
</dbReference>
<evidence type="ECO:0000256" key="3">
    <source>
        <dbReference type="ARBA" id="ARBA00022491"/>
    </source>
</evidence>
<feature type="non-terminal residue" evidence="14">
    <location>
        <position position="1"/>
    </location>
</feature>
<dbReference type="OrthoDB" id="6247875at2759"/>
<proteinExistence type="predicted"/>
<dbReference type="SUPFAM" id="SSF47095">
    <property type="entry name" value="HMG-box"/>
    <property type="match status" value="1"/>
</dbReference>
<comment type="caution">
    <text evidence="14">The sequence shown here is derived from an EMBL/GenBank/DDBJ whole genome shotgun (WGS) entry which is preliminary data.</text>
</comment>
<dbReference type="InterPro" id="IPR036910">
    <property type="entry name" value="HMG_box_dom_sf"/>
</dbReference>
<evidence type="ECO:0000256" key="9">
    <source>
        <dbReference type="ARBA" id="ARBA00054217"/>
    </source>
</evidence>
<dbReference type="InterPro" id="IPR009071">
    <property type="entry name" value="HMG_box_dom"/>
</dbReference>
<keyword evidence="5 12" id="KW-0238">DNA-binding</keyword>
<sequence length="480" mass="52668">QQREGLGILPEGGKITFVLQPPAICSQAQGPLPAERIQENSVPVKPVALAVQPLLEQSVKIETRNVPFTVLPADSGMPDTPFGKDKSGHVKRPMNAFMVWSRIHRPALAKANPTANNTQISVQLGLEWSKLTEEQKQPYYDEALKIKQRHREEFPDWVYQPRQGKRKRFPVPVSAVFSSTTQSIITTSAAGICPFSSSTYPVVISDVNNNIGHAVCGSPSVVHLPTPILHAGPITFYQTTSASTTSVSIPAPTLPLRPVLPPQQFAQPAQAEALDVSSGLTCSLKRHSPVFIERFSRNPSNITTSNGSFSVSNNESPKEHAGLLRGITLPQATPFLHSRLYESPPLCQPDSLFGVPPQFPFYHPYFVPGPHYFPSSTCPFSHSPCGDGNFTSSVLECLGISEDKYQRQEVVFSPLDRNYLFKEYAEERITENLGAAYCHSSRSPLQQLDISVLEEVLSVTSTPSSTPIVNVVDSDEEEVK</sequence>
<feature type="DNA-binding region" description="HMG box" evidence="12">
    <location>
        <begin position="90"/>
        <end position="158"/>
    </location>
</feature>
<keyword evidence="4" id="KW-0805">Transcription regulation</keyword>
<organism evidence="14 15">
    <name type="scientific">Upupa epops</name>
    <name type="common">Eurasian hoopoe</name>
    <dbReference type="NCBI Taxonomy" id="57439"/>
    <lineage>
        <taxon>Eukaryota</taxon>
        <taxon>Metazoa</taxon>
        <taxon>Chordata</taxon>
        <taxon>Craniata</taxon>
        <taxon>Vertebrata</taxon>
        <taxon>Euteleostomi</taxon>
        <taxon>Archelosauria</taxon>
        <taxon>Archosauria</taxon>
        <taxon>Dinosauria</taxon>
        <taxon>Saurischia</taxon>
        <taxon>Theropoda</taxon>
        <taxon>Coelurosauria</taxon>
        <taxon>Aves</taxon>
        <taxon>Neognathae</taxon>
        <taxon>Neoaves</taxon>
        <taxon>Telluraves</taxon>
        <taxon>Coraciimorphae</taxon>
        <taxon>Bucerotiformes</taxon>
        <taxon>Upupidae</taxon>
        <taxon>Upupa</taxon>
    </lineage>
</organism>
<dbReference type="AlphaFoldDB" id="A0A7K6ASP3"/>
<name>A0A7K6ASP3_UPUEP</name>
<evidence type="ECO:0000256" key="12">
    <source>
        <dbReference type="PROSITE-ProRule" id="PRU00267"/>
    </source>
</evidence>
<evidence type="ECO:0000256" key="8">
    <source>
        <dbReference type="ARBA" id="ARBA00023242"/>
    </source>
</evidence>
<feature type="non-terminal residue" evidence="14">
    <location>
        <position position="480"/>
    </location>
</feature>
<dbReference type="FunFam" id="1.10.30.10:FF:000027">
    <property type="entry name" value="Transcription factor SOX-30"/>
    <property type="match status" value="1"/>
</dbReference>
<dbReference type="GO" id="GO:0005737">
    <property type="term" value="C:cytoplasm"/>
    <property type="evidence" value="ECO:0007669"/>
    <property type="project" value="UniProtKB-SubCell"/>
</dbReference>
<evidence type="ECO:0000256" key="5">
    <source>
        <dbReference type="ARBA" id="ARBA00023125"/>
    </source>
</evidence>
<evidence type="ECO:0000313" key="15">
    <source>
        <dbReference type="Proteomes" id="UP000544127"/>
    </source>
</evidence>
<evidence type="ECO:0000256" key="1">
    <source>
        <dbReference type="ARBA" id="ARBA00004496"/>
    </source>
</evidence>
<dbReference type="GO" id="GO:1990837">
    <property type="term" value="F:sequence-specific double-stranded DNA binding"/>
    <property type="evidence" value="ECO:0007669"/>
    <property type="project" value="TreeGrafter"/>
</dbReference>
<dbReference type="InterPro" id="IPR052856">
    <property type="entry name" value="SOX30_TF"/>
</dbReference>
<dbReference type="CDD" id="cd22033">
    <property type="entry name" value="HMG-box_SoxH_SOX30"/>
    <property type="match status" value="1"/>
</dbReference>
<keyword evidence="3" id="KW-0678">Repressor</keyword>
<comment type="function">
    <text evidence="9">Acts both as a transcriptional activator and a repressor. Binds to the DNA sequence 5'-ACAAT-3' and shows a preference for guanine residues surrounding this core motif. Binds to its own promoter and activates its own transcription. Required to activate the expression of postmeiotic genes involved in spermiogenesis. Binds to the promoter region of CTNNB1 and represses its transcription which leads to inhibition of Wnt signaling. Also inhibits Wnt signaling by binding to the CTNNB1 protein, preventing interaction of CTNNB1 with TCF7L2/TCF4.</text>
</comment>
<accession>A0A7K6ASP3</accession>
<keyword evidence="8 12" id="KW-0539">Nucleus</keyword>
<dbReference type="PROSITE" id="PS50118">
    <property type="entry name" value="HMG_BOX_2"/>
    <property type="match status" value="1"/>
</dbReference>
<dbReference type="GO" id="GO:0001228">
    <property type="term" value="F:DNA-binding transcription activator activity, RNA polymerase II-specific"/>
    <property type="evidence" value="ECO:0007669"/>
    <property type="project" value="UniProtKB-ARBA"/>
</dbReference>
<evidence type="ECO:0000259" key="13">
    <source>
        <dbReference type="PROSITE" id="PS50118"/>
    </source>
</evidence>
<evidence type="ECO:0000256" key="10">
    <source>
        <dbReference type="ARBA" id="ARBA00063959"/>
    </source>
</evidence>
<evidence type="ECO:0000313" key="14">
    <source>
        <dbReference type="EMBL" id="NWU93050.1"/>
    </source>
</evidence>
<dbReference type="Pfam" id="PF00505">
    <property type="entry name" value="HMG_box"/>
    <property type="match status" value="1"/>
</dbReference>
<dbReference type="PANTHER" id="PTHR47279">
    <property type="entry name" value="TRANSCRIPTION FACTOR SOX-30"/>
    <property type="match status" value="1"/>
</dbReference>
<comment type="subunit">
    <text evidence="10">Interacts with CTNNB1, competitively inhibiting CTNNB1-TCF7L2/TCF4 interaction.</text>
</comment>
<keyword evidence="7" id="KW-0804">Transcription</keyword>
<protein>
    <recommendedName>
        <fullName evidence="11">Transcription factor SOX-30</fullName>
    </recommendedName>
</protein>
<evidence type="ECO:0000256" key="7">
    <source>
        <dbReference type="ARBA" id="ARBA00023163"/>
    </source>
</evidence>
<dbReference type="SMART" id="SM00398">
    <property type="entry name" value="HMG"/>
    <property type="match status" value="1"/>
</dbReference>
<dbReference type="GO" id="GO:0005634">
    <property type="term" value="C:nucleus"/>
    <property type="evidence" value="ECO:0007669"/>
    <property type="project" value="UniProtKB-UniRule"/>
</dbReference>
<keyword evidence="15" id="KW-1185">Reference proteome</keyword>
<dbReference type="Gene3D" id="1.10.30.10">
    <property type="entry name" value="High mobility group box domain"/>
    <property type="match status" value="1"/>
</dbReference>
<evidence type="ECO:0000256" key="11">
    <source>
        <dbReference type="ARBA" id="ARBA00070331"/>
    </source>
</evidence>
<reference evidence="14 15" key="1">
    <citation type="submission" date="2019-09" db="EMBL/GenBank/DDBJ databases">
        <title>Bird 10,000 Genomes (B10K) Project - Family phase.</title>
        <authorList>
            <person name="Zhang G."/>
        </authorList>
    </citation>
    <scope>NUCLEOTIDE SEQUENCE [LARGE SCALE GENOMIC DNA]</scope>
    <source>
        <strain evidence="14">B10K-DU-012-37</strain>
    </source>
</reference>
<comment type="subcellular location">
    <subcellularLocation>
        <location evidence="1">Cytoplasm</location>
    </subcellularLocation>
</comment>
<evidence type="ECO:0000256" key="4">
    <source>
        <dbReference type="ARBA" id="ARBA00023015"/>
    </source>
</evidence>
<dbReference type="Proteomes" id="UP000544127">
    <property type="component" value="Unassembled WGS sequence"/>
</dbReference>